<evidence type="ECO:0000256" key="1">
    <source>
        <dbReference type="SAM" id="Coils"/>
    </source>
</evidence>
<gene>
    <name evidence="4" type="ORF">ACFPIH_40320</name>
</gene>
<name>A0ABV9B3P4_9ACTN</name>
<dbReference type="InterPro" id="IPR025519">
    <property type="entry name" value="DUF4407"/>
</dbReference>
<sequence length="509" mass="57049">MTDHHARPADSPDHGDRPADSPNYRDRSTDTPDHGDRAADTPDYRDRSTDTPDHSDRPTDTRPWVRRAADTRPSVRWPAGTRPPMRRPVEIAARLRALSGVSEALLDRTPHERGKYTALGGVVFGTSVIAAFSMWNFATEALGRASFLAVIPTVIWMLFILNLDRLLVTPQPNARRQTGPLVMRLLIALMLGVVIAEPLVLRIFATAVEEHVAEERIGDIDRLRSNLVRCNPVPDTTTTTSPKGCATDYVLSLSATSGQQADALATLRSDAAELQKRVDRDTTRLEALDAEVRDECRQLIRDAGTGLYQRTSECLRLRTKAKEYRATHDTEQNETRLDGMNSRIQSIGGRLTSARTDFSKAREAAVERRIADERAKQKEIGVLERIRALDELAGGNTVVLVGIWMIRLLFVLLDMLPVMVKFLGRENSYEQMLTIHSNSAVRIYGEQVRLDERRALAEFEIAQDSIEQEIRRNRAESEAALREHTAAMNIRVRQAVNALEEELRHGSSV</sequence>
<dbReference type="RefSeq" id="WP_381171298.1">
    <property type="nucleotide sequence ID" value="NZ_JBHSFK010000036.1"/>
</dbReference>
<dbReference type="Pfam" id="PF14362">
    <property type="entry name" value="DUF4407"/>
    <property type="match status" value="1"/>
</dbReference>
<feature type="region of interest" description="Disordered" evidence="2">
    <location>
        <begin position="1"/>
        <end position="84"/>
    </location>
</feature>
<evidence type="ECO:0000313" key="5">
    <source>
        <dbReference type="Proteomes" id="UP001595839"/>
    </source>
</evidence>
<keyword evidence="3" id="KW-1133">Transmembrane helix</keyword>
<keyword evidence="3" id="KW-0472">Membrane</keyword>
<protein>
    <submittedName>
        <fullName evidence="4">DUF4407 domain-containing protein</fullName>
    </submittedName>
</protein>
<reference evidence="5" key="1">
    <citation type="journal article" date="2019" name="Int. J. Syst. Evol. Microbiol.">
        <title>The Global Catalogue of Microorganisms (GCM) 10K type strain sequencing project: providing services to taxonomists for standard genome sequencing and annotation.</title>
        <authorList>
            <consortium name="The Broad Institute Genomics Platform"/>
            <consortium name="The Broad Institute Genome Sequencing Center for Infectious Disease"/>
            <person name="Wu L."/>
            <person name="Ma J."/>
        </authorList>
    </citation>
    <scope>NUCLEOTIDE SEQUENCE [LARGE SCALE GENOMIC DNA]</scope>
    <source>
        <strain evidence="5">CGMCC 4.7177</strain>
    </source>
</reference>
<keyword evidence="3" id="KW-0812">Transmembrane</keyword>
<feature type="transmembrane region" description="Helical" evidence="3">
    <location>
        <begin position="116"/>
        <end position="135"/>
    </location>
</feature>
<evidence type="ECO:0000256" key="3">
    <source>
        <dbReference type="SAM" id="Phobius"/>
    </source>
</evidence>
<accession>A0ABV9B3P4</accession>
<organism evidence="4 5">
    <name type="scientific">Streptomyces vulcanius</name>
    <dbReference type="NCBI Taxonomy" id="1441876"/>
    <lineage>
        <taxon>Bacteria</taxon>
        <taxon>Bacillati</taxon>
        <taxon>Actinomycetota</taxon>
        <taxon>Actinomycetes</taxon>
        <taxon>Kitasatosporales</taxon>
        <taxon>Streptomycetaceae</taxon>
        <taxon>Streptomyces</taxon>
    </lineage>
</organism>
<feature type="compositionally biased region" description="Basic and acidic residues" evidence="2">
    <location>
        <begin position="1"/>
        <end position="60"/>
    </location>
</feature>
<dbReference type="Proteomes" id="UP001595839">
    <property type="component" value="Unassembled WGS sequence"/>
</dbReference>
<feature type="coiled-coil region" evidence="1">
    <location>
        <begin position="264"/>
        <end position="291"/>
    </location>
</feature>
<keyword evidence="1" id="KW-0175">Coiled coil</keyword>
<feature type="transmembrane region" description="Helical" evidence="3">
    <location>
        <begin position="141"/>
        <end position="161"/>
    </location>
</feature>
<proteinExistence type="predicted"/>
<dbReference type="EMBL" id="JBHSFK010000036">
    <property type="protein sequence ID" value="MFC4505640.1"/>
    <property type="molecule type" value="Genomic_DNA"/>
</dbReference>
<evidence type="ECO:0000313" key="4">
    <source>
        <dbReference type="EMBL" id="MFC4505640.1"/>
    </source>
</evidence>
<feature type="transmembrane region" description="Helical" evidence="3">
    <location>
        <begin position="181"/>
        <end position="201"/>
    </location>
</feature>
<comment type="caution">
    <text evidence="4">The sequence shown here is derived from an EMBL/GenBank/DDBJ whole genome shotgun (WGS) entry which is preliminary data.</text>
</comment>
<evidence type="ECO:0000256" key="2">
    <source>
        <dbReference type="SAM" id="MobiDB-lite"/>
    </source>
</evidence>
<keyword evidence="5" id="KW-1185">Reference proteome</keyword>